<dbReference type="InterPro" id="IPR000014">
    <property type="entry name" value="PAS"/>
</dbReference>
<dbReference type="FunFam" id="3.30.70.270:FF:000001">
    <property type="entry name" value="Diguanylate cyclase domain protein"/>
    <property type="match status" value="1"/>
</dbReference>
<accession>A0A9Q9MQQ0</accession>
<dbReference type="InterPro" id="IPR052163">
    <property type="entry name" value="DGC-Regulatory_Protein"/>
</dbReference>
<keyword evidence="4" id="KW-1185">Reference proteome</keyword>
<dbReference type="SMART" id="SM00091">
    <property type="entry name" value="PAS"/>
    <property type="match status" value="1"/>
</dbReference>
<dbReference type="RefSeq" id="WP_156089690.1">
    <property type="nucleotide sequence ID" value="NZ_CP073767.1"/>
</dbReference>
<dbReference type="InterPro" id="IPR013656">
    <property type="entry name" value="PAS_4"/>
</dbReference>
<dbReference type="PROSITE" id="PS50887">
    <property type="entry name" value="GGDEF"/>
    <property type="match status" value="1"/>
</dbReference>
<name>A0A9Q9MQQ0_9ACTN</name>
<dbReference type="Pfam" id="PF08448">
    <property type="entry name" value="PAS_4"/>
    <property type="match status" value="1"/>
</dbReference>
<dbReference type="Pfam" id="PF00990">
    <property type="entry name" value="GGDEF"/>
    <property type="match status" value="1"/>
</dbReference>
<protein>
    <submittedName>
        <fullName evidence="3">GGDEF domain-containing protein</fullName>
    </submittedName>
</protein>
<evidence type="ECO:0000259" key="2">
    <source>
        <dbReference type="PROSITE" id="PS50887"/>
    </source>
</evidence>
<gene>
    <name evidence="3" type="ORF">Daura_17435</name>
</gene>
<dbReference type="SMART" id="SM00086">
    <property type="entry name" value="PAC"/>
    <property type="match status" value="1"/>
</dbReference>
<evidence type="ECO:0000259" key="1">
    <source>
        <dbReference type="PROSITE" id="PS50112"/>
    </source>
</evidence>
<evidence type="ECO:0000313" key="3">
    <source>
        <dbReference type="EMBL" id="UWZ57792.1"/>
    </source>
</evidence>
<dbReference type="InterPro" id="IPR001610">
    <property type="entry name" value="PAC"/>
</dbReference>
<dbReference type="Gene3D" id="3.30.450.40">
    <property type="match status" value="1"/>
</dbReference>
<dbReference type="CDD" id="cd01949">
    <property type="entry name" value="GGDEF"/>
    <property type="match status" value="1"/>
</dbReference>
<dbReference type="Proteomes" id="UP001058003">
    <property type="component" value="Chromosome"/>
</dbReference>
<dbReference type="InterPro" id="IPR029787">
    <property type="entry name" value="Nucleotide_cyclase"/>
</dbReference>
<reference evidence="3" key="1">
    <citation type="submission" date="2021-04" db="EMBL/GenBank/DDBJ databases">
        <title>Dactylosporangium aurantiacum NRRL B-8018 full assembly.</title>
        <authorList>
            <person name="Hartkoorn R.C."/>
            <person name="Beaudoing E."/>
            <person name="Hot D."/>
        </authorList>
    </citation>
    <scope>NUCLEOTIDE SEQUENCE</scope>
    <source>
        <strain evidence="3">NRRL B-8018</strain>
    </source>
</reference>
<dbReference type="PANTHER" id="PTHR46663:SF3">
    <property type="entry name" value="SLL0267 PROTEIN"/>
    <property type="match status" value="1"/>
</dbReference>
<dbReference type="AlphaFoldDB" id="A0A9Q9MQQ0"/>
<feature type="domain" description="PAS" evidence="1">
    <location>
        <begin position="160"/>
        <end position="204"/>
    </location>
</feature>
<dbReference type="NCBIfam" id="TIGR00254">
    <property type="entry name" value="GGDEF"/>
    <property type="match status" value="1"/>
</dbReference>
<feature type="domain" description="GGDEF" evidence="2">
    <location>
        <begin position="318"/>
        <end position="456"/>
    </location>
</feature>
<dbReference type="InterPro" id="IPR029016">
    <property type="entry name" value="GAF-like_dom_sf"/>
</dbReference>
<dbReference type="SUPFAM" id="SSF55785">
    <property type="entry name" value="PYP-like sensor domain (PAS domain)"/>
    <property type="match status" value="1"/>
</dbReference>
<dbReference type="InterPro" id="IPR000160">
    <property type="entry name" value="GGDEF_dom"/>
</dbReference>
<dbReference type="SUPFAM" id="SSF55781">
    <property type="entry name" value="GAF domain-like"/>
    <property type="match status" value="1"/>
</dbReference>
<dbReference type="InterPro" id="IPR043128">
    <property type="entry name" value="Rev_trsase/Diguanyl_cyclase"/>
</dbReference>
<dbReference type="Gene3D" id="3.30.450.20">
    <property type="entry name" value="PAS domain"/>
    <property type="match status" value="1"/>
</dbReference>
<proteinExistence type="predicted"/>
<dbReference type="EMBL" id="CP073767">
    <property type="protein sequence ID" value="UWZ57792.1"/>
    <property type="molecule type" value="Genomic_DNA"/>
</dbReference>
<dbReference type="PANTHER" id="PTHR46663">
    <property type="entry name" value="DIGUANYLATE CYCLASE DGCT-RELATED"/>
    <property type="match status" value="1"/>
</dbReference>
<evidence type="ECO:0000313" key="4">
    <source>
        <dbReference type="Proteomes" id="UP001058003"/>
    </source>
</evidence>
<dbReference type="SMART" id="SM00267">
    <property type="entry name" value="GGDEF"/>
    <property type="match status" value="1"/>
</dbReference>
<dbReference type="InterPro" id="IPR035965">
    <property type="entry name" value="PAS-like_dom_sf"/>
</dbReference>
<dbReference type="NCBIfam" id="TIGR00229">
    <property type="entry name" value="sensory_box"/>
    <property type="match status" value="1"/>
</dbReference>
<dbReference type="CDD" id="cd00130">
    <property type="entry name" value="PAS"/>
    <property type="match status" value="1"/>
</dbReference>
<dbReference type="KEGG" id="daur:Daura_17435"/>
<sequence length="469" mass="48379">MRLLDAPPDDGHLLERLVSAVGAELTGCCVAGALAGPGGAVPVVRAVPGGADPAAAGALLDAVVTAVDGEPGSEPRGDLSTGPYADVSDELDSAGRPPGGALVVPVLVRGAVIGAIGVLVPGGGPVPPADAAFVEAVAVAAGGVIERSHAFAATLELLEDARRQGDLLDAISDAIVSCDADGVIVSWNSGAERLYGYSSGDAVGCDLLALLATACVADGVERSAAQMLRDVTTAGRWEGELRERRSDAAPLTVLSSVSALHAADDGGPAGYVFVNRDVTEQRRQEHEAAHDVLTGLPNRRRLVGRIRDAVERVRRGGGPMAVLFLDLDGFKPVNDRHGHAVGDELLIRIAGRLTGTVRSTDFVARLGGDEFVVVLEQFGGVERLMPVLRRILHAVEEPMELSTATVAVSTSIGVALAGDTDAPAELVVDPEDLVKAADEAMYRAKRRPGHVAFADPELDPHWSATEPTG</sequence>
<dbReference type="Gene3D" id="3.30.70.270">
    <property type="match status" value="1"/>
</dbReference>
<organism evidence="3 4">
    <name type="scientific">Dactylosporangium aurantiacum</name>
    <dbReference type="NCBI Taxonomy" id="35754"/>
    <lineage>
        <taxon>Bacteria</taxon>
        <taxon>Bacillati</taxon>
        <taxon>Actinomycetota</taxon>
        <taxon>Actinomycetes</taxon>
        <taxon>Micromonosporales</taxon>
        <taxon>Micromonosporaceae</taxon>
        <taxon>Dactylosporangium</taxon>
    </lineage>
</organism>
<dbReference type="SUPFAM" id="SSF55073">
    <property type="entry name" value="Nucleotide cyclase"/>
    <property type="match status" value="1"/>
</dbReference>
<dbReference type="PROSITE" id="PS50112">
    <property type="entry name" value="PAS"/>
    <property type="match status" value="1"/>
</dbReference>
<dbReference type="OrthoDB" id="23692at2"/>